<gene>
    <name evidence="3" type="ORF">GXW71_28495</name>
</gene>
<accession>A0ABS5F722</accession>
<feature type="transmembrane region" description="Helical" evidence="1">
    <location>
        <begin position="78"/>
        <end position="101"/>
    </location>
</feature>
<evidence type="ECO:0000256" key="1">
    <source>
        <dbReference type="SAM" id="Phobius"/>
    </source>
</evidence>
<feature type="transmembrane region" description="Helical" evidence="1">
    <location>
        <begin position="184"/>
        <end position="208"/>
    </location>
</feature>
<comment type="caution">
    <text evidence="3">The sequence shown here is derived from an EMBL/GenBank/DDBJ whole genome shotgun (WGS) entry which is preliminary data.</text>
</comment>
<feature type="transmembrane region" description="Helical" evidence="1">
    <location>
        <begin position="39"/>
        <end position="58"/>
    </location>
</feature>
<keyword evidence="1" id="KW-1133">Transmembrane helix</keyword>
<evidence type="ECO:0000313" key="4">
    <source>
        <dbReference type="Proteomes" id="UP001196870"/>
    </source>
</evidence>
<dbReference type="Proteomes" id="UP001196870">
    <property type="component" value="Unassembled WGS sequence"/>
</dbReference>
<organism evidence="3 4">
    <name type="scientific">Plastoroseomonas hellenica</name>
    <dbReference type="NCBI Taxonomy" id="2687306"/>
    <lineage>
        <taxon>Bacteria</taxon>
        <taxon>Pseudomonadati</taxon>
        <taxon>Pseudomonadota</taxon>
        <taxon>Alphaproteobacteria</taxon>
        <taxon>Acetobacterales</taxon>
        <taxon>Acetobacteraceae</taxon>
        <taxon>Plastoroseomonas</taxon>
    </lineage>
</organism>
<evidence type="ECO:0000313" key="3">
    <source>
        <dbReference type="EMBL" id="MBR0668326.1"/>
    </source>
</evidence>
<protein>
    <recommendedName>
        <fullName evidence="2">DUF7847 domain-containing protein</fullName>
    </recommendedName>
</protein>
<reference evidence="4" key="1">
    <citation type="journal article" date="2021" name="Syst. Appl. Microbiol.">
        <title>Roseomonas hellenica sp. nov., isolated from roots of wild-growing Alkanna tinctoria.</title>
        <authorList>
            <person name="Rat A."/>
            <person name="Naranjo H.D."/>
            <person name="Lebbe L."/>
            <person name="Cnockaert M."/>
            <person name="Krigas N."/>
            <person name="Grigoriadou K."/>
            <person name="Maloupa E."/>
            <person name="Willems A."/>
        </authorList>
    </citation>
    <scope>NUCLEOTIDE SEQUENCE [LARGE SCALE GENOMIC DNA]</scope>
    <source>
        <strain evidence="4">LMG 31523</strain>
    </source>
</reference>
<dbReference type="EMBL" id="JAAGBB010000054">
    <property type="protein sequence ID" value="MBR0668326.1"/>
    <property type="molecule type" value="Genomic_DNA"/>
</dbReference>
<dbReference type="RefSeq" id="WP_211856103.1">
    <property type="nucleotide sequence ID" value="NZ_JAAGBB010000054.1"/>
</dbReference>
<keyword evidence="1" id="KW-0472">Membrane</keyword>
<evidence type="ECO:0000259" key="2">
    <source>
        <dbReference type="Pfam" id="PF25231"/>
    </source>
</evidence>
<proteinExistence type="predicted"/>
<dbReference type="InterPro" id="IPR057169">
    <property type="entry name" value="DUF7847"/>
</dbReference>
<name>A0ABS5F722_9PROT</name>
<keyword evidence="4" id="KW-1185">Reference proteome</keyword>
<dbReference type="Pfam" id="PF25231">
    <property type="entry name" value="DUF7847"/>
    <property type="match status" value="1"/>
</dbReference>
<feature type="transmembrane region" description="Helical" evidence="1">
    <location>
        <begin position="220"/>
        <end position="248"/>
    </location>
</feature>
<keyword evidence="1" id="KW-0812">Transmembrane</keyword>
<feature type="transmembrane region" description="Helical" evidence="1">
    <location>
        <begin position="121"/>
        <end position="145"/>
    </location>
</feature>
<sequence>MSAADEAISDTAVAGSPPPSEFRFGIAFKASLTALFRNFGFVFPVMLTLMLVALVVGFGMELAFLPEGPPAEMLGWQFLIHLSARTLCSGLLSPIVIYAMVRSLQGQHATPGTAIAQGLKAAIRCLLTNLLVILGLLLGLVLLVIPGVVWALGSFVALPVCVIEGAGPVRSLSRSWALTRGHRLTLLGLLLATGAIAAVVVQIAWTVLNAADAALPDLLLLWAIAELAVQAFVGSLVMAMASGTYVLLVAAESGRVTEGSAALPA</sequence>
<feature type="domain" description="DUF7847" evidence="2">
    <location>
        <begin position="77"/>
        <end position="246"/>
    </location>
</feature>
<feature type="transmembrane region" description="Helical" evidence="1">
    <location>
        <begin position="151"/>
        <end position="172"/>
    </location>
</feature>